<dbReference type="Proteomes" id="UP000199496">
    <property type="component" value="Unassembled WGS sequence"/>
</dbReference>
<evidence type="ECO:0000256" key="5">
    <source>
        <dbReference type="ARBA" id="ARBA00022741"/>
    </source>
</evidence>
<feature type="region of interest" description="Disordered" evidence="14">
    <location>
        <begin position="956"/>
        <end position="978"/>
    </location>
</feature>
<dbReference type="InterPro" id="IPR001789">
    <property type="entry name" value="Sig_transdc_resp-reg_receiver"/>
</dbReference>
<dbReference type="CDD" id="cd16922">
    <property type="entry name" value="HATPase_EvgS-ArcB-TorS-like"/>
    <property type="match status" value="1"/>
</dbReference>
<dbReference type="PROSITE" id="PS50112">
    <property type="entry name" value="PAS"/>
    <property type="match status" value="1"/>
</dbReference>
<dbReference type="SMART" id="SM00065">
    <property type="entry name" value="GAF"/>
    <property type="match status" value="1"/>
</dbReference>
<dbReference type="InterPro" id="IPR036890">
    <property type="entry name" value="HATPase_C_sf"/>
</dbReference>
<feature type="domain" description="PAS" evidence="17">
    <location>
        <begin position="312"/>
        <end position="369"/>
    </location>
</feature>
<feature type="domain" description="HPt" evidence="19">
    <location>
        <begin position="866"/>
        <end position="960"/>
    </location>
</feature>
<feature type="domain" description="PAC" evidence="18">
    <location>
        <begin position="93"/>
        <end position="145"/>
    </location>
</feature>
<evidence type="ECO:0000256" key="4">
    <source>
        <dbReference type="ARBA" id="ARBA00022679"/>
    </source>
</evidence>
<feature type="domain" description="Response regulatory" evidence="16">
    <location>
        <begin position="721"/>
        <end position="837"/>
    </location>
</feature>
<dbReference type="InterPro" id="IPR005467">
    <property type="entry name" value="His_kinase_dom"/>
</dbReference>
<dbReference type="NCBIfam" id="TIGR00229">
    <property type="entry name" value="sensory_box"/>
    <property type="match status" value="2"/>
</dbReference>
<dbReference type="InterPro" id="IPR003594">
    <property type="entry name" value="HATPase_dom"/>
</dbReference>
<dbReference type="Pfam" id="PF13426">
    <property type="entry name" value="PAS_9"/>
    <property type="match status" value="1"/>
</dbReference>
<comment type="subunit">
    <text evidence="9">At low DSF concentrations, interacts with RpfF.</text>
</comment>
<dbReference type="PROSITE" id="PS50110">
    <property type="entry name" value="RESPONSE_REGULATORY"/>
    <property type="match status" value="1"/>
</dbReference>
<evidence type="ECO:0000256" key="6">
    <source>
        <dbReference type="ARBA" id="ARBA00022777"/>
    </source>
</evidence>
<dbReference type="SMART" id="SM00448">
    <property type="entry name" value="REC"/>
    <property type="match status" value="1"/>
</dbReference>
<name>A0A1H9ARY9_9GAMM</name>
<dbReference type="Pfam" id="PF00512">
    <property type="entry name" value="HisKA"/>
    <property type="match status" value="1"/>
</dbReference>
<keyword evidence="7" id="KW-0067">ATP-binding</keyword>
<dbReference type="Gene3D" id="3.40.50.2300">
    <property type="match status" value="1"/>
</dbReference>
<protein>
    <recommendedName>
        <fullName evidence="10">Sensory/regulatory protein RpfC</fullName>
        <ecNumber evidence="2">2.7.13.3</ecNumber>
    </recommendedName>
</protein>
<feature type="coiled-coil region" evidence="13">
    <location>
        <begin position="428"/>
        <end position="473"/>
    </location>
</feature>
<sequence>MKTTTQHQQALSASQAQLEEREQLMQQFVQHAPAALAMFDQNMRYLVTSRRWQETYGRGEQEIPGACHYDVFPEITQAWRDVHRRGLAGEVIRAEEDRFEHADGRVQWLRWEVRPWYHSDGRIGGIMILSEDITDRHHQAETLRLLARRAEAMLELSKAAETLDENSFLRRALAMAEDLTNSQISFVHFVHEDDDRIEMIAWSDQTLATPCHVDHPGHYPLSQAGIWADAIRQKVPVTINDYARCTHAKGLPPGHCPLHRMLSVPVIEQDRVVMVAGVGNRSTPYTDTDMETLRLLADQVWHRVQRRRSENHLRQLSLAIEQSPDSIVITDLQARILYVNEAFLNITGYTRSEVMGKNPRLLQSGMTPEKQYTDMWQHLTQGEPWKGEFHNRRKDGTEYVEFGHVAPLRQRDGTITHYVAVKEDITEKKRIATELERHRHQLETLVAQRTSQLEDARQRAEAANRAKSAFLANMTHEIRTPLNAIVGLVHLLRNGDATPRQREKLNKVDNAAHHLLSIISDILDISKIEAGKFILDQQNFHLSTVVDHVRSVISETARSKGLTLNTDTDAVPSWLRGDPARLRQALLNLAGNAVKFTEQGSITLRVRQLSSRGNTLRVRFEVEDTGIGIEAGRLELLFQPFAQADSSITRRYGGTGLGLVVTRRLAELMGGGAGARSEPGQGSLFWFDVRLDRGQAPAVDHTSATAADTTRPSREQLAGKRILLVEDNPINQEVAMELLDQIGLLVDGAGDGEEALSRAAAQTYDLVLMDVHMPGMDGLTATRHLRALPGYEHIPILAMTANVFEEDRQLALEAGMNDFIPKPVEPELLHRVLHRWLTSKPSSPASPPQPPATPALIRGLPPQSGHQGQYHRLIPRFLAHHGTDPDRFQVLADQKDWRTLQQQAHALKGAAANLGIDAVAQLGQQLEHLAQHQQDRGVLTGLCTQLAQALAQLQADASATQDTDDRSAQNPAPPAPALATEEGQQLLDRMAGLLDSDDTDIVDLCQTHQDWLLATLGPEFQTLQQHVENFNYPAALALLKHLRLKCPAI</sequence>
<evidence type="ECO:0000256" key="9">
    <source>
        <dbReference type="ARBA" id="ARBA00064003"/>
    </source>
</evidence>
<dbReference type="Pfam" id="PF01627">
    <property type="entry name" value="Hpt"/>
    <property type="match status" value="1"/>
</dbReference>
<feature type="modified residue" description="Phosphohistidine" evidence="11">
    <location>
        <position position="905"/>
    </location>
</feature>
<proteinExistence type="predicted"/>
<dbReference type="Gene3D" id="1.10.287.130">
    <property type="match status" value="1"/>
</dbReference>
<dbReference type="PROSITE" id="PS50109">
    <property type="entry name" value="HIS_KIN"/>
    <property type="match status" value="1"/>
</dbReference>
<dbReference type="PANTHER" id="PTHR45339">
    <property type="entry name" value="HYBRID SIGNAL TRANSDUCTION HISTIDINE KINASE J"/>
    <property type="match status" value="1"/>
</dbReference>
<dbReference type="SUPFAM" id="SSF47384">
    <property type="entry name" value="Homodimeric domain of signal transducing histidine kinase"/>
    <property type="match status" value="1"/>
</dbReference>
<evidence type="ECO:0000256" key="3">
    <source>
        <dbReference type="ARBA" id="ARBA00022553"/>
    </source>
</evidence>
<dbReference type="InterPro" id="IPR000700">
    <property type="entry name" value="PAS-assoc_C"/>
</dbReference>
<dbReference type="PROSITE" id="PS50894">
    <property type="entry name" value="HPT"/>
    <property type="match status" value="1"/>
</dbReference>
<evidence type="ECO:0000313" key="20">
    <source>
        <dbReference type="EMBL" id="SEP79582.1"/>
    </source>
</evidence>
<dbReference type="EMBL" id="FOFO01000006">
    <property type="protein sequence ID" value="SEP79582.1"/>
    <property type="molecule type" value="Genomic_DNA"/>
</dbReference>
<dbReference type="GO" id="GO:0000155">
    <property type="term" value="F:phosphorelay sensor kinase activity"/>
    <property type="evidence" value="ECO:0007669"/>
    <property type="project" value="InterPro"/>
</dbReference>
<dbReference type="InterPro" id="IPR036641">
    <property type="entry name" value="HPT_dom_sf"/>
</dbReference>
<dbReference type="SMART" id="SM00387">
    <property type="entry name" value="HATPase_c"/>
    <property type="match status" value="1"/>
</dbReference>
<dbReference type="Gene3D" id="3.30.450.40">
    <property type="match status" value="1"/>
</dbReference>
<evidence type="ECO:0000256" key="2">
    <source>
        <dbReference type="ARBA" id="ARBA00012438"/>
    </source>
</evidence>
<dbReference type="STRING" id="867345.SAMN05421693_10659"/>
<keyword evidence="21" id="KW-1185">Reference proteome</keyword>
<dbReference type="InterPro" id="IPR035965">
    <property type="entry name" value="PAS-like_dom_sf"/>
</dbReference>
<dbReference type="OrthoDB" id="5555106at2"/>
<feature type="region of interest" description="Disordered" evidence="14">
    <location>
        <begin position="839"/>
        <end position="868"/>
    </location>
</feature>
<evidence type="ECO:0000256" key="14">
    <source>
        <dbReference type="SAM" id="MobiDB-lite"/>
    </source>
</evidence>
<dbReference type="InterPro" id="IPR029016">
    <property type="entry name" value="GAF-like_dom_sf"/>
</dbReference>
<feature type="domain" description="Histidine kinase" evidence="15">
    <location>
        <begin position="473"/>
        <end position="693"/>
    </location>
</feature>
<evidence type="ECO:0000313" key="21">
    <source>
        <dbReference type="Proteomes" id="UP000199496"/>
    </source>
</evidence>
<dbReference type="Pfam" id="PF13185">
    <property type="entry name" value="GAF_2"/>
    <property type="match status" value="1"/>
</dbReference>
<evidence type="ECO:0000256" key="11">
    <source>
        <dbReference type="PROSITE-ProRule" id="PRU00110"/>
    </source>
</evidence>
<dbReference type="Gene3D" id="1.20.120.160">
    <property type="entry name" value="HPT domain"/>
    <property type="match status" value="1"/>
</dbReference>
<comment type="catalytic activity">
    <reaction evidence="1">
        <text>ATP + protein L-histidine = ADP + protein N-phospho-L-histidine.</text>
        <dbReference type="EC" id="2.7.13.3"/>
    </reaction>
</comment>
<dbReference type="SUPFAM" id="SSF47226">
    <property type="entry name" value="Histidine-containing phosphotransfer domain, HPT domain"/>
    <property type="match status" value="1"/>
</dbReference>
<dbReference type="Pfam" id="PF02518">
    <property type="entry name" value="HATPase_c"/>
    <property type="match status" value="1"/>
</dbReference>
<evidence type="ECO:0000259" key="15">
    <source>
        <dbReference type="PROSITE" id="PS50109"/>
    </source>
</evidence>
<dbReference type="InterPro" id="IPR004358">
    <property type="entry name" value="Sig_transdc_His_kin-like_C"/>
</dbReference>
<evidence type="ECO:0000259" key="16">
    <source>
        <dbReference type="PROSITE" id="PS50110"/>
    </source>
</evidence>
<keyword evidence="6" id="KW-0418">Kinase</keyword>
<keyword evidence="4" id="KW-0808">Transferase</keyword>
<gene>
    <name evidence="20" type="ORF">SAMN05421693_10659</name>
</gene>
<dbReference type="CDD" id="cd17546">
    <property type="entry name" value="REC_hyHK_CKI1_RcsC-like"/>
    <property type="match status" value="1"/>
</dbReference>
<dbReference type="GO" id="GO:0005886">
    <property type="term" value="C:plasma membrane"/>
    <property type="evidence" value="ECO:0007669"/>
    <property type="project" value="UniProtKB-SubCell"/>
</dbReference>
<dbReference type="InterPro" id="IPR008207">
    <property type="entry name" value="Sig_transdc_His_kin_Hpt_dom"/>
</dbReference>
<evidence type="ECO:0000256" key="8">
    <source>
        <dbReference type="ARBA" id="ARBA00023012"/>
    </source>
</evidence>
<feature type="compositionally biased region" description="Pro residues" evidence="14">
    <location>
        <begin position="844"/>
        <end position="853"/>
    </location>
</feature>
<dbReference type="SMART" id="SM00086">
    <property type="entry name" value="PAC"/>
    <property type="match status" value="2"/>
</dbReference>
<dbReference type="EC" id="2.7.13.3" evidence="2"/>
<dbReference type="SUPFAM" id="SSF55785">
    <property type="entry name" value="PYP-like sensor domain (PAS domain)"/>
    <property type="match status" value="2"/>
</dbReference>
<reference evidence="20 21" key="1">
    <citation type="submission" date="2016-10" db="EMBL/GenBank/DDBJ databases">
        <authorList>
            <person name="de Groot N.N."/>
        </authorList>
    </citation>
    <scope>NUCLEOTIDE SEQUENCE [LARGE SCALE GENOMIC DNA]</scope>
    <source>
        <strain evidence="20 21">B7-7</strain>
    </source>
</reference>
<keyword evidence="3 12" id="KW-0597">Phosphoprotein</keyword>
<evidence type="ECO:0000259" key="19">
    <source>
        <dbReference type="PROSITE" id="PS50894"/>
    </source>
</evidence>
<dbReference type="Pfam" id="PF00072">
    <property type="entry name" value="Response_reg"/>
    <property type="match status" value="1"/>
</dbReference>
<dbReference type="CDD" id="cd00082">
    <property type="entry name" value="HisKA"/>
    <property type="match status" value="1"/>
</dbReference>
<dbReference type="InterPro" id="IPR003661">
    <property type="entry name" value="HisK_dim/P_dom"/>
</dbReference>
<evidence type="ECO:0000256" key="7">
    <source>
        <dbReference type="ARBA" id="ARBA00022840"/>
    </source>
</evidence>
<dbReference type="SMART" id="SM00091">
    <property type="entry name" value="PAS"/>
    <property type="match status" value="2"/>
</dbReference>
<organism evidence="20 21">
    <name type="scientific">Ectothiorhodospira magna</name>
    <dbReference type="NCBI Taxonomy" id="867345"/>
    <lineage>
        <taxon>Bacteria</taxon>
        <taxon>Pseudomonadati</taxon>
        <taxon>Pseudomonadota</taxon>
        <taxon>Gammaproteobacteria</taxon>
        <taxon>Chromatiales</taxon>
        <taxon>Ectothiorhodospiraceae</taxon>
        <taxon>Ectothiorhodospira</taxon>
    </lineage>
</organism>
<dbReference type="InterPro" id="IPR036097">
    <property type="entry name" value="HisK_dim/P_sf"/>
</dbReference>
<keyword evidence="13" id="KW-0175">Coiled coil</keyword>
<evidence type="ECO:0000259" key="17">
    <source>
        <dbReference type="PROSITE" id="PS50112"/>
    </source>
</evidence>
<dbReference type="AlphaFoldDB" id="A0A1H9ARY9"/>
<evidence type="ECO:0000256" key="1">
    <source>
        <dbReference type="ARBA" id="ARBA00000085"/>
    </source>
</evidence>
<dbReference type="PANTHER" id="PTHR45339:SF5">
    <property type="entry name" value="HISTIDINE KINASE"/>
    <property type="match status" value="1"/>
</dbReference>
<dbReference type="FunFam" id="3.30.565.10:FF:000010">
    <property type="entry name" value="Sensor histidine kinase RcsC"/>
    <property type="match status" value="1"/>
</dbReference>
<dbReference type="InterPro" id="IPR003018">
    <property type="entry name" value="GAF"/>
</dbReference>
<keyword evidence="5" id="KW-0547">Nucleotide-binding</keyword>
<evidence type="ECO:0000259" key="18">
    <source>
        <dbReference type="PROSITE" id="PS50113"/>
    </source>
</evidence>
<dbReference type="SUPFAM" id="SSF55874">
    <property type="entry name" value="ATPase domain of HSP90 chaperone/DNA topoisomerase II/histidine kinase"/>
    <property type="match status" value="1"/>
</dbReference>
<dbReference type="SUPFAM" id="SSF55781">
    <property type="entry name" value="GAF domain-like"/>
    <property type="match status" value="1"/>
</dbReference>
<dbReference type="Pfam" id="PF08448">
    <property type="entry name" value="PAS_4"/>
    <property type="match status" value="1"/>
</dbReference>
<dbReference type="GO" id="GO:0005524">
    <property type="term" value="F:ATP binding"/>
    <property type="evidence" value="ECO:0007669"/>
    <property type="project" value="UniProtKB-KW"/>
</dbReference>
<evidence type="ECO:0000256" key="12">
    <source>
        <dbReference type="PROSITE-ProRule" id="PRU00169"/>
    </source>
</evidence>
<feature type="modified residue" description="4-aspartylphosphate" evidence="12">
    <location>
        <position position="770"/>
    </location>
</feature>
<evidence type="ECO:0000256" key="13">
    <source>
        <dbReference type="SAM" id="Coils"/>
    </source>
</evidence>
<dbReference type="CDD" id="cd00130">
    <property type="entry name" value="PAS"/>
    <property type="match status" value="2"/>
</dbReference>
<dbReference type="InterPro" id="IPR000014">
    <property type="entry name" value="PAS"/>
</dbReference>
<dbReference type="PROSITE" id="PS50113">
    <property type="entry name" value="PAC"/>
    <property type="match status" value="2"/>
</dbReference>
<dbReference type="PRINTS" id="PR00344">
    <property type="entry name" value="BCTRLSENSOR"/>
</dbReference>
<dbReference type="Gene3D" id="3.30.450.20">
    <property type="entry name" value="PAS domain"/>
    <property type="match status" value="2"/>
</dbReference>
<dbReference type="InterPro" id="IPR013656">
    <property type="entry name" value="PAS_4"/>
</dbReference>
<dbReference type="InterPro" id="IPR001610">
    <property type="entry name" value="PAC"/>
</dbReference>
<feature type="domain" description="PAC" evidence="18">
    <location>
        <begin position="385"/>
        <end position="437"/>
    </location>
</feature>
<dbReference type="Gene3D" id="3.30.565.10">
    <property type="entry name" value="Histidine kinase-like ATPase, C-terminal domain"/>
    <property type="match status" value="1"/>
</dbReference>
<dbReference type="CDD" id="cd00088">
    <property type="entry name" value="HPT"/>
    <property type="match status" value="1"/>
</dbReference>
<evidence type="ECO:0000256" key="10">
    <source>
        <dbReference type="ARBA" id="ARBA00068150"/>
    </source>
</evidence>
<dbReference type="SMART" id="SM00388">
    <property type="entry name" value="HisKA"/>
    <property type="match status" value="1"/>
</dbReference>
<dbReference type="RefSeq" id="WP_090204435.1">
    <property type="nucleotide sequence ID" value="NZ_FOFO01000006.1"/>
</dbReference>
<keyword evidence="8" id="KW-0902">Two-component regulatory system</keyword>
<accession>A0A1H9ARY9</accession>
<dbReference type="SUPFAM" id="SSF52172">
    <property type="entry name" value="CheY-like"/>
    <property type="match status" value="1"/>
</dbReference>
<dbReference type="InterPro" id="IPR011006">
    <property type="entry name" value="CheY-like_superfamily"/>
</dbReference>
<dbReference type="FunFam" id="1.10.287.130:FF:000002">
    <property type="entry name" value="Two-component osmosensing histidine kinase"/>
    <property type="match status" value="1"/>
</dbReference>